<keyword evidence="11" id="KW-1207">Sterol metabolism</keyword>
<evidence type="ECO:0000256" key="9">
    <source>
        <dbReference type="ARBA" id="ARBA00023098"/>
    </source>
</evidence>
<dbReference type="Pfam" id="PF03694">
    <property type="entry name" value="Erg28"/>
    <property type="match status" value="1"/>
</dbReference>
<feature type="transmembrane region" description="Helical" evidence="13">
    <location>
        <begin position="65"/>
        <end position="84"/>
    </location>
</feature>
<protein>
    <submittedName>
        <fullName evidence="14">Erg28 like protein</fullName>
    </submittedName>
</protein>
<evidence type="ECO:0000256" key="6">
    <source>
        <dbReference type="ARBA" id="ARBA00022955"/>
    </source>
</evidence>
<organism evidence="14 15">
    <name type="scientific">Aspergillus sclerotialis</name>
    <dbReference type="NCBI Taxonomy" id="2070753"/>
    <lineage>
        <taxon>Eukaryota</taxon>
        <taxon>Fungi</taxon>
        <taxon>Dikarya</taxon>
        <taxon>Ascomycota</taxon>
        <taxon>Pezizomycotina</taxon>
        <taxon>Eurotiomycetes</taxon>
        <taxon>Eurotiomycetidae</taxon>
        <taxon>Eurotiales</taxon>
        <taxon>Aspergillaceae</taxon>
        <taxon>Aspergillus</taxon>
        <taxon>Aspergillus subgen. Polypaecilum</taxon>
    </lineage>
</organism>
<reference evidence="15" key="1">
    <citation type="submission" date="2017-02" db="EMBL/GenBank/DDBJ databases">
        <authorList>
            <person name="Tafer H."/>
            <person name="Lopandic K."/>
        </authorList>
    </citation>
    <scope>NUCLEOTIDE SEQUENCE [LARGE SCALE GENOMIC DNA]</scope>
    <source>
        <strain evidence="15">CBS 366.77</strain>
    </source>
</reference>
<keyword evidence="8" id="KW-0756">Sterol biosynthesis</keyword>
<dbReference type="GO" id="GO:0005789">
    <property type="term" value="C:endoplasmic reticulum membrane"/>
    <property type="evidence" value="ECO:0007669"/>
    <property type="project" value="UniProtKB-SubCell"/>
</dbReference>
<keyword evidence="4 13" id="KW-0812">Transmembrane</keyword>
<evidence type="ECO:0000256" key="2">
    <source>
        <dbReference type="ARBA" id="ARBA00005377"/>
    </source>
</evidence>
<keyword evidence="5" id="KW-0256">Endoplasmic reticulum</keyword>
<proteinExistence type="inferred from homology"/>
<dbReference type="STRING" id="2070753.A0A3A2ZIN9"/>
<keyword evidence="15" id="KW-1185">Reference proteome</keyword>
<evidence type="ECO:0000256" key="5">
    <source>
        <dbReference type="ARBA" id="ARBA00022824"/>
    </source>
</evidence>
<dbReference type="OrthoDB" id="6485510at2759"/>
<dbReference type="EMBL" id="MVGC01000139">
    <property type="protein sequence ID" value="RJE23018.1"/>
    <property type="molecule type" value="Genomic_DNA"/>
</dbReference>
<evidence type="ECO:0000256" key="12">
    <source>
        <dbReference type="ARBA" id="ARBA00023221"/>
    </source>
</evidence>
<dbReference type="GO" id="GO:0030674">
    <property type="term" value="F:protein-macromolecule adaptor activity"/>
    <property type="evidence" value="ECO:0007669"/>
    <property type="project" value="TreeGrafter"/>
</dbReference>
<dbReference type="GO" id="GO:0016126">
    <property type="term" value="P:sterol biosynthetic process"/>
    <property type="evidence" value="ECO:0007669"/>
    <property type="project" value="UniProtKB-KW"/>
</dbReference>
<evidence type="ECO:0000313" key="15">
    <source>
        <dbReference type="Proteomes" id="UP000266188"/>
    </source>
</evidence>
<name>A0A3A2ZIN9_9EURO</name>
<evidence type="ECO:0000256" key="8">
    <source>
        <dbReference type="ARBA" id="ARBA00023011"/>
    </source>
</evidence>
<keyword evidence="10 13" id="KW-0472">Membrane</keyword>
<sequence length="115" mass="13164">TGITGITHSIVTYVRPAASLTQFSGPAAPVRDSLTAHLYGVKNFYTCLIRIYTAYHISNPQLYDLAMWTYAGVFMLYTSELLIFRTARIKEATYPLLLSVFALTWMISQRRWYRG</sequence>
<keyword evidence="12" id="KW-0753">Steroid metabolism</keyword>
<accession>A0A3A2ZIN9</accession>
<gene>
    <name evidence="14" type="ORF">PHISCL_04623</name>
</gene>
<comment type="caution">
    <text evidence="14">The sequence shown here is derived from an EMBL/GenBank/DDBJ whole genome shotgun (WGS) entry which is preliminary data.</text>
</comment>
<comment type="similarity">
    <text evidence="2">Belongs to the ERG28 family.</text>
</comment>
<evidence type="ECO:0000256" key="7">
    <source>
        <dbReference type="ARBA" id="ARBA00022989"/>
    </source>
</evidence>
<dbReference type="Proteomes" id="UP000266188">
    <property type="component" value="Unassembled WGS sequence"/>
</dbReference>
<evidence type="ECO:0000256" key="13">
    <source>
        <dbReference type="SAM" id="Phobius"/>
    </source>
</evidence>
<keyword evidence="3" id="KW-0444">Lipid biosynthesis</keyword>
<evidence type="ECO:0000313" key="14">
    <source>
        <dbReference type="EMBL" id="RJE23018.1"/>
    </source>
</evidence>
<keyword evidence="7 13" id="KW-1133">Transmembrane helix</keyword>
<dbReference type="PANTHER" id="PTHR15451">
    <property type="entry name" value="ERGOSTEROL BIOSYNTHETIC PROTEIN 28-RELATED"/>
    <property type="match status" value="1"/>
</dbReference>
<evidence type="ECO:0000256" key="10">
    <source>
        <dbReference type="ARBA" id="ARBA00023136"/>
    </source>
</evidence>
<feature type="non-terminal residue" evidence="14">
    <location>
        <position position="1"/>
    </location>
</feature>
<evidence type="ECO:0000256" key="4">
    <source>
        <dbReference type="ARBA" id="ARBA00022692"/>
    </source>
</evidence>
<keyword evidence="6" id="KW-0752">Steroid biosynthesis</keyword>
<dbReference type="AlphaFoldDB" id="A0A3A2ZIN9"/>
<dbReference type="InterPro" id="IPR005352">
    <property type="entry name" value="Erg28"/>
</dbReference>
<evidence type="ECO:0000256" key="11">
    <source>
        <dbReference type="ARBA" id="ARBA00023166"/>
    </source>
</evidence>
<comment type="subcellular location">
    <subcellularLocation>
        <location evidence="1">Endoplasmic reticulum membrane</location>
        <topology evidence="1">Multi-pass membrane protein</topology>
    </subcellularLocation>
</comment>
<evidence type="ECO:0000256" key="3">
    <source>
        <dbReference type="ARBA" id="ARBA00022516"/>
    </source>
</evidence>
<keyword evidence="9" id="KW-0443">Lipid metabolism</keyword>
<evidence type="ECO:0000256" key="1">
    <source>
        <dbReference type="ARBA" id="ARBA00004477"/>
    </source>
</evidence>
<dbReference type="PANTHER" id="PTHR15451:SF19">
    <property type="entry name" value="ERGOSTEROL BIOSYNTHETIC PROTEIN 28 HOMOLOG"/>
    <property type="match status" value="1"/>
</dbReference>